<organism evidence="1">
    <name type="scientific">Candidatus Methanogaster sp. ANME-2c ERB4</name>
    <dbReference type="NCBI Taxonomy" id="2759911"/>
    <lineage>
        <taxon>Archaea</taxon>
        <taxon>Methanobacteriati</taxon>
        <taxon>Methanobacteriota</taxon>
        <taxon>Stenosarchaea group</taxon>
        <taxon>Methanomicrobia</taxon>
        <taxon>Methanosarcinales</taxon>
        <taxon>ANME-2 cluster</taxon>
        <taxon>Candidatus Methanogasteraceae</taxon>
        <taxon>Candidatus Methanogaster</taxon>
    </lineage>
</organism>
<protein>
    <submittedName>
        <fullName evidence="1">Uncharacterized protein</fullName>
    </submittedName>
</protein>
<name>A0A7G9Y3F4_9EURY</name>
<proteinExistence type="predicted"/>
<dbReference type="EMBL" id="MT630749">
    <property type="protein sequence ID" value="QNO42538.1"/>
    <property type="molecule type" value="Genomic_DNA"/>
</dbReference>
<gene>
    <name evidence="1" type="ORF">MMHALIEK_00013</name>
</gene>
<evidence type="ECO:0000313" key="1">
    <source>
        <dbReference type="EMBL" id="QNO42538.1"/>
    </source>
</evidence>
<dbReference type="AlphaFoldDB" id="A0A7G9Y3F4"/>
<accession>A0A7G9Y3F4</accession>
<sequence>MCESTILKLEKWVADTLHEDYEKIREDVVKSSAVQCLRDQFQDRRKEWLVVGLYFGRLGSYYTFAPTRGHISS</sequence>
<reference evidence="1" key="1">
    <citation type="submission" date="2020-06" db="EMBL/GenBank/DDBJ databases">
        <title>Unique genomic features of the anaerobic methanotrophic archaea.</title>
        <authorList>
            <person name="Chadwick G.L."/>
            <person name="Skennerton C.T."/>
            <person name="Laso-Perez R."/>
            <person name="Leu A.O."/>
            <person name="Speth D.R."/>
            <person name="Yu H."/>
            <person name="Morgan-Lang C."/>
            <person name="Hatzenpichler R."/>
            <person name="Goudeau D."/>
            <person name="Malmstrom R."/>
            <person name="Brazelton W.J."/>
            <person name="Woyke T."/>
            <person name="Hallam S.J."/>
            <person name="Tyson G.W."/>
            <person name="Wegener G."/>
            <person name="Boetius A."/>
            <person name="Orphan V."/>
        </authorList>
    </citation>
    <scope>NUCLEOTIDE SEQUENCE</scope>
</reference>